<evidence type="ECO:0000256" key="6">
    <source>
        <dbReference type="ARBA" id="ARBA00022667"/>
    </source>
</evidence>
<organism evidence="15 16">
    <name type="scientific">Coffea arabica</name>
    <name type="common">Arabian coffee</name>
    <dbReference type="NCBI Taxonomy" id="13443"/>
    <lineage>
        <taxon>Eukaryota</taxon>
        <taxon>Viridiplantae</taxon>
        <taxon>Streptophyta</taxon>
        <taxon>Embryophyta</taxon>
        <taxon>Tracheophyta</taxon>
        <taxon>Spermatophyta</taxon>
        <taxon>Magnoliopsida</taxon>
        <taxon>eudicotyledons</taxon>
        <taxon>Gunneridae</taxon>
        <taxon>Pentapetalae</taxon>
        <taxon>asterids</taxon>
        <taxon>lamiids</taxon>
        <taxon>Gentianales</taxon>
        <taxon>Rubiaceae</taxon>
        <taxon>Ixoroideae</taxon>
        <taxon>Gardenieae complex</taxon>
        <taxon>Bertiereae - Coffeeae clade</taxon>
        <taxon>Coffeeae</taxon>
        <taxon>Coffea</taxon>
    </lineage>
</organism>
<evidence type="ECO:0000256" key="7">
    <source>
        <dbReference type="ARBA" id="ARBA00022737"/>
    </source>
</evidence>
<dbReference type="Proteomes" id="UP001652660">
    <property type="component" value="Chromosome 3c"/>
</dbReference>
<dbReference type="Gene3D" id="3.40.50.300">
    <property type="entry name" value="P-loop containing nucleotide triphosphate hydrolases"/>
    <property type="match status" value="1"/>
</dbReference>
<evidence type="ECO:0000313" key="15">
    <source>
        <dbReference type="Proteomes" id="UP001652660"/>
    </source>
</evidence>
<evidence type="ECO:0000259" key="14">
    <source>
        <dbReference type="Pfam" id="PF23598"/>
    </source>
</evidence>
<keyword evidence="4" id="KW-0963">Cytoplasm</keyword>
<feature type="domain" description="Disease resistance protein winged helix" evidence="13">
    <location>
        <begin position="1223"/>
        <end position="1283"/>
    </location>
</feature>
<dbReference type="PANTHER" id="PTHR23155:SF1152">
    <property type="entry name" value="AAA+ ATPASE DOMAIN-CONTAINING PROTEIN"/>
    <property type="match status" value="1"/>
</dbReference>
<dbReference type="InterPro" id="IPR002182">
    <property type="entry name" value="NB-ARC"/>
</dbReference>
<dbReference type="InterPro" id="IPR027417">
    <property type="entry name" value="P-loop_NTPase"/>
</dbReference>
<dbReference type="RefSeq" id="XP_071938881.1">
    <property type="nucleotide sequence ID" value="XM_072082780.1"/>
</dbReference>
<evidence type="ECO:0000259" key="13">
    <source>
        <dbReference type="Pfam" id="PF23559"/>
    </source>
</evidence>
<evidence type="ECO:0000256" key="10">
    <source>
        <dbReference type="ARBA" id="ARBA00022840"/>
    </source>
</evidence>
<dbReference type="InterPro" id="IPR055414">
    <property type="entry name" value="LRR_R13L4/SHOC2-like"/>
</dbReference>
<dbReference type="PRINTS" id="PR00364">
    <property type="entry name" value="DISEASERSIST"/>
</dbReference>
<evidence type="ECO:0000256" key="1">
    <source>
        <dbReference type="ARBA" id="ARBA00002074"/>
    </source>
</evidence>
<dbReference type="SUPFAM" id="SSF52058">
    <property type="entry name" value="L domain-like"/>
    <property type="match status" value="1"/>
</dbReference>
<feature type="domain" description="Disease resistance N-terminal" evidence="12">
    <location>
        <begin position="819"/>
        <end position="899"/>
    </location>
</feature>
<feature type="domain" description="Disease resistance R13L4/SHOC-2-like LRR" evidence="14">
    <location>
        <begin position="1374"/>
        <end position="1561"/>
    </location>
</feature>
<dbReference type="InterPro" id="IPR058922">
    <property type="entry name" value="WHD_DRP"/>
</dbReference>
<dbReference type="Gene3D" id="1.20.5.4130">
    <property type="match status" value="1"/>
</dbReference>
<keyword evidence="7" id="KW-0677">Repeat</keyword>
<evidence type="ECO:0000256" key="9">
    <source>
        <dbReference type="ARBA" id="ARBA00022821"/>
    </source>
</evidence>
<dbReference type="InterPro" id="IPR032675">
    <property type="entry name" value="LRR_dom_sf"/>
</dbReference>
<keyword evidence="9" id="KW-0611">Plant defense</keyword>
<dbReference type="Pfam" id="PF00931">
    <property type="entry name" value="NB-ARC"/>
    <property type="match status" value="1"/>
</dbReference>
<evidence type="ECO:0000256" key="5">
    <source>
        <dbReference type="ARBA" id="ARBA00022614"/>
    </source>
</evidence>
<dbReference type="InterPro" id="IPR044974">
    <property type="entry name" value="Disease_R_plants"/>
</dbReference>
<keyword evidence="8" id="KW-0547">Nucleotide-binding</keyword>
<dbReference type="Pfam" id="PF23598">
    <property type="entry name" value="LRR_14"/>
    <property type="match status" value="1"/>
</dbReference>
<keyword evidence="10" id="KW-0067">ATP-binding</keyword>
<dbReference type="Gene3D" id="1.10.10.10">
    <property type="entry name" value="Winged helix-like DNA-binding domain superfamily/Winged helix DNA-binding domain"/>
    <property type="match status" value="1"/>
</dbReference>
<comment type="function">
    <text evidence="1">Confers resistance to late blight (Phytophthora infestans) races carrying the avirulence gene Avr1. Resistance proteins guard the plant against pathogens that contain an appropriate avirulence protein via an indirect interaction with this avirulence protein. That triggers a defense system including the hypersensitive response, which restricts the pathogen growth.</text>
</comment>
<dbReference type="PANTHER" id="PTHR23155">
    <property type="entry name" value="DISEASE RESISTANCE PROTEIN RP"/>
    <property type="match status" value="1"/>
</dbReference>
<comment type="similarity">
    <text evidence="3">Belongs to the disease resistance NB-LRR family.</text>
</comment>
<evidence type="ECO:0000259" key="12">
    <source>
        <dbReference type="Pfam" id="PF18052"/>
    </source>
</evidence>
<keyword evidence="15" id="KW-1185">Reference proteome</keyword>
<dbReference type="Gene3D" id="1.10.8.430">
    <property type="entry name" value="Helical domain of apoptotic protease-activating factors"/>
    <property type="match status" value="1"/>
</dbReference>
<dbReference type="InterPro" id="IPR041118">
    <property type="entry name" value="Rx_N"/>
</dbReference>
<name>A0ABM4X4B4_COFAR</name>
<evidence type="ECO:0000256" key="8">
    <source>
        <dbReference type="ARBA" id="ARBA00022741"/>
    </source>
</evidence>
<evidence type="ECO:0000256" key="4">
    <source>
        <dbReference type="ARBA" id="ARBA00022490"/>
    </source>
</evidence>
<feature type="domain" description="NB-ARC" evidence="11">
    <location>
        <begin position="963"/>
        <end position="1130"/>
    </location>
</feature>
<evidence type="ECO:0000256" key="2">
    <source>
        <dbReference type="ARBA" id="ARBA00004496"/>
    </source>
</evidence>
<dbReference type="InterPro" id="IPR036388">
    <property type="entry name" value="WH-like_DNA-bd_sf"/>
</dbReference>
<accession>A0ABM4X4B4</accession>
<protein>
    <submittedName>
        <fullName evidence="16">Late blight resistance protein homolog R1B-17</fullName>
    </submittedName>
</protein>
<dbReference type="Gene3D" id="3.80.10.10">
    <property type="entry name" value="Ribonuclease Inhibitor"/>
    <property type="match status" value="1"/>
</dbReference>
<evidence type="ECO:0000313" key="16">
    <source>
        <dbReference type="RefSeq" id="XP_071938881.1"/>
    </source>
</evidence>
<dbReference type="InterPro" id="IPR042197">
    <property type="entry name" value="Apaf_helical"/>
</dbReference>
<dbReference type="SUPFAM" id="SSF52540">
    <property type="entry name" value="P-loop containing nucleoside triphosphate hydrolases"/>
    <property type="match status" value="1"/>
</dbReference>
<proteinExistence type="inferred from homology"/>
<sequence>MMASAARAGSTSLDRLNAALKCIKYPSEILSRVRDDCNILKKLWESAHKRSDHAATDEEKKNMHFFCLRIEATAEEMALELIRFREEKMVDDHRVKDEESLNELALDCATKTMRLSAEVEEALDHLYMMWSRGGDGSGSSSFVFDCFYTHLLRYVRSTVSAIETMAANHCGDGDSLYDNIGYIQSYLDSLFSHARKIPGATTDDVLQHTQHRWRARGLPSFDACVGHVLSLALRIANRCREYWLNCEAGRIQVMRRELIEFLVDLRPEIHPSNPKFMDFLLNFLMALCLMALCCTEKFALKDFLRSFCRYLFLYVNGHFREEVISLLNLFCYSTCILDDVDTARSFIPEIQAVLVEMASPIESPRCSELLTKICLLKAELFLVVQIHGMKRNTNTTSLSCGMLPDSVMDDCRRIPERLHKYSEKLPPETRLYRQKLVALIESAFEEEKSLHESSWRKETTASVAKKKRQQIEFLVNLHLEIHPGNPKFMGCILNFLMALCCTEKFVLKDFLRSFRHYLLFYVNGHFREELPSLLKLFCYTTHILDDEDTARSFIPEIQAVLVEITSLFESTGRKGDELDNSSRCSELLTKICLLEAELFLVVQIHSMKSNTNTSSLSSIMLPDYKDIMDNCRQIPRRLGTYSEELSPETRLDRKKLLALIESTFKEEKSLFESSRRKEITESVAKNSLLRLHFKIVIFKGESFLNELLLLKSKNDERLMAHGEDQIKVHLRKLEYITLILSDERVKEKEDILGAIGESFRMLTCFSYYFLNTQDEITNLSFSEQLDNVVHLIKVKLTDIIPKFPKLNFPKTSKLDFFDFLWRNLGELLRYDRASTAPVKHHMEEIQIHLKSLRSFVENVSELDVAKHPNLQDLVDRVTDSAYKMEYTVDSIEVHAQWQDFFWLANLLEELRLLSEEARGIHLTTTGAEVQDSNNVSPVSVDKLSTKNTSAIDEIVVDLSNRDNEILNKLTRGSSKLDIVFIAGMPGLGKTTLARKVYSSLKVMRHFHLRAWCSVSQEYEKRRLLLEILTGIHGLTEEIRQMRDEDLQDKLRKLLLKNKYLVVMDDVWGIGAWNDLKNSFPDDANGSRILFTSRLHRVASEIKPDSPPLSLSLFSHEESWQLLEKKVFKEKCCPSELQGVGKEIAYHCQGLPLAVVAVAGILKTTEKSQNSWKTIADNLSSQIIDNPEARCKEVLNLSYKHLPEYLKSCFLYLGVLNEGRDVLVSKLIRFWIAEGFIPETNKGSEDVAEAFLMDLIDRSLVIISKRRSNGKVRACRLHDLVLDFCKSQTEDENFFQLITRSDNPYASFPNTDYGFEFDFYHHSSPVSFASYRLAISLKRSHFIESKPSGLATRSLVFFASTDSEPKRPYDISFIWHNFKLLRVLDFECFNLGISFPLEIGILVQLRYLAVGGYLKSIPQSIANLRKLKSLIVKGLSGKISLPNSIWRIISLRHLHVSVHVAFDSDDEKLGDSSVLENLVNFSCPSFSCGEDAERIIRRLPNLRKLSCIFYESPDSSTNCNQFPRLKCLTHLESLRIFYYGSPLNNGEFNLPLNLKKLTLSNFRLPWSHISTIGRLPNLEVLKLLSGAFVGKLWKVEEKFQNLKFLSLDSLNIAQWNASCDDFPKLERLILQNCKDLEEIPEDFGNIPTLGMIEVHWCGRSAEESAKRIEEEYGDIKVLIRSSNLSS</sequence>
<keyword evidence="5" id="KW-0433">Leucine-rich repeat</keyword>
<dbReference type="Pfam" id="PF18052">
    <property type="entry name" value="Rx_N"/>
    <property type="match status" value="1"/>
</dbReference>
<dbReference type="Pfam" id="PF23559">
    <property type="entry name" value="WHD_DRP"/>
    <property type="match status" value="1"/>
</dbReference>
<reference evidence="16" key="1">
    <citation type="submission" date="2025-08" db="UniProtKB">
        <authorList>
            <consortium name="RefSeq"/>
        </authorList>
    </citation>
    <scope>IDENTIFICATION</scope>
    <source>
        <tissue evidence="16">Leaves</tissue>
    </source>
</reference>
<keyword evidence="6" id="KW-0381">Hypersensitive response</keyword>
<evidence type="ECO:0000259" key="11">
    <source>
        <dbReference type="Pfam" id="PF00931"/>
    </source>
</evidence>
<evidence type="ECO:0000256" key="3">
    <source>
        <dbReference type="ARBA" id="ARBA00008894"/>
    </source>
</evidence>
<dbReference type="GeneID" id="113735991"/>
<gene>
    <name evidence="16" type="primary">LOC113735991</name>
</gene>
<comment type="subcellular location">
    <subcellularLocation>
        <location evidence="2">Cytoplasm</location>
    </subcellularLocation>
</comment>